<evidence type="ECO:0000313" key="3">
    <source>
        <dbReference type="Proteomes" id="UP000614811"/>
    </source>
</evidence>
<dbReference type="AlphaFoldDB" id="A0A918S3E2"/>
<reference evidence="2" key="1">
    <citation type="journal article" date="2014" name="Int. J. Syst. Evol. Microbiol.">
        <title>Complete genome sequence of Corynebacterium casei LMG S-19264T (=DSM 44701T), isolated from a smear-ripened cheese.</title>
        <authorList>
            <consortium name="US DOE Joint Genome Institute (JGI-PGF)"/>
            <person name="Walter F."/>
            <person name="Albersmeier A."/>
            <person name="Kalinowski J."/>
            <person name="Ruckert C."/>
        </authorList>
    </citation>
    <scope>NUCLEOTIDE SEQUENCE</scope>
    <source>
        <strain evidence="2">KCTC 12711</strain>
    </source>
</reference>
<protein>
    <recommendedName>
        <fullName evidence="4">VCBS repeat-containing protein</fullName>
    </recommendedName>
</protein>
<organism evidence="2 3">
    <name type="scientific">Arenicella chitinivorans</name>
    <dbReference type="NCBI Taxonomy" id="1329800"/>
    <lineage>
        <taxon>Bacteria</taxon>
        <taxon>Pseudomonadati</taxon>
        <taxon>Pseudomonadota</taxon>
        <taxon>Gammaproteobacteria</taxon>
        <taxon>Arenicellales</taxon>
        <taxon>Arenicellaceae</taxon>
        <taxon>Arenicella</taxon>
    </lineage>
</organism>
<accession>A0A918S3E2</accession>
<dbReference type="SUPFAM" id="SSF69318">
    <property type="entry name" value="Integrin alpha N-terminal domain"/>
    <property type="match status" value="2"/>
</dbReference>
<dbReference type="PANTHER" id="PTHR46580">
    <property type="entry name" value="SENSOR KINASE-RELATED"/>
    <property type="match status" value="1"/>
</dbReference>
<dbReference type="InterPro" id="IPR013517">
    <property type="entry name" value="FG-GAP"/>
</dbReference>
<reference evidence="2" key="2">
    <citation type="submission" date="2020-09" db="EMBL/GenBank/DDBJ databases">
        <authorList>
            <person name="Sun Q."/>
            <person name="Kim S."/>
        </authorList>
    </citation>
    <scope>NUCLEOTIDE SEQUENCE</scope>
    <source>
        <strain evidence="2">KCTC 12711</strain>
    </source>
</reference>
<proteinExistence type="predicted"/>
<evidence type="ECO:0000256" key="1">
    <source>
        <dbReference type="ARBA" id="ARBA00022729"/>
    </source>
</evidence>
<dbReference type="EMBL" id="BMXA01000007">
    <property type="protein sequence ID" value="GHA18788.1"/>
    <property type="molecule type" value="Genomic_DNA"/>
</dbReference>
<dbReference type="Pfam" id="PF13517">
    <property type="entry name" value="FG-GAP_3"/>
    <property type="match status" value="3"/>
</dbReference>
<sequence>MLGSGLTSADLIAQIPFADAKDVANGSVRGVSSLDVADINGDGRGDVAVIEGGKHAGGRKTFAWFAAPSQIQGTWTRHEFGNDTHLRSFLGAAKLADMDGDGDVDLVVSSDNHSGGTKQADVYVYLNPGPGSATSTWPYQRVTSSTLALHHINDMEIADMDGDGRLDIVTRSLTPNQIQIFFQNTISNFTRKDINTNIASSEGLAVGLLDADNRPDISFTGHWLKSPTNPRTQAYTRLNIDASYKSINQNTKEAIGDIDGDGLNDVIIAPAEAFRNGGNAPLAWYKNPGNTSTANWASNTIVNQTNNTHTVKLGDIDNDGDLDVVTGTPWSNSASSIAVRVYYNNGQGGFGPAQTVVSGKGLYSGALFDIDGDGDLDIIGQNAYASTSKPYVYENLHNPVAPPSPPPGGPRKKAVLPFLDLLLNESNQ</sequence>
<keyword evidence="1" id="KW-0732">Signal</keyword>
<dbReference type="Proteomes" id="UP000614811">
    <property type="component" value="Unassembled WGS sequence"/>
</dbReference>
<keyword evidence="3" id="KW-1185">Reference proteome</keyword>
<evidence type="ECO:0000313" key="2">
    <source>
        <dbReference type="EMBL" id="GHA18788.1"/>
    </source>
</evidence>
<dbReference type="Gene3D" id="2.130.10.130">
    <property type="entry name" value="Integrin alpha, N-terminal"/>
    <property type="match status" value="2"/>
</dbReference>
<comment type="caution">
    <text evidence="2">The sequence shown here is derived from an EMBL/GenBank/DDBJ whole genome shotgun (WGS) entry which is preliminary data.</text>
</comment>
<evidence type="ECO:0008006" key="4">
    <source>
        <dbReference type="Google" id="ProtNLM"/>
    </source>
</evidence>
<dbReference type="InterPro" id="IPR028994">
    <property type="entry name" value="Integrin_alpha_N"/>
</dbReference>
<name>A0A918S3E2_9GAMM</name>
<gene>
    <name evidence="2" type="ORF">GCM10008090_30500</name>
</gene>